<accession>A0ABX4FR08</accession>
<evidence type="ECO:0000313" key="2">
    <source>
        <dbReference type="Proteomes" id="UP000215999"/>
    </source>
</evidence>
<evidence type="ECO:0000313" key="1">
    <source>
        <dbReference type="EMBL" id="OZS41361.1"/>
    </source>
</evidence>
<name>A0ABX4FR08_9GAMM</name>
<proteinExistence type="predicted"/>
<dbReference type="Proteomes" id="UP000215999">
    <property type="component" value="Unassembled WGS sequence"/>
</dbReference>
<protein>
    <recommendedName>
        <fullName evidence="3">ATP-binding protein</fullName>
    </recommendedName>
</protein>
<organism evidence="1 2">
    <name type="scientific">Photobacterium sanguinicancri</name>
    <dbReference type="NCBI Taxonomy" id="875932"/>
    <lineage>
        <taxon>Bacteria</taxon>
        <taxon>Pseudomonadati</taxon>
        <taxon>Pseudomonadota</taxon>
        <taxon>Gammaproteobacteria</taxon>
        <taxon>Vibrionales</taxon>
        <taxon>Vibrionaceae</taxon>
        <taxon>Photobacterium</taxon>
    </lineage>
</organism>
<evidence type="ECO:0008006" key="3">
    <source>
        <dbReference type="Google" id="ProtNLM"/>
    </source>
</evidence>
<feature type="non-terminal residue" evidence="1">
    <location>
        <position position="1"/>
    </location>
</feature>
<sequence length="226" mass="25775">SELGFFDLFDNKPKKPKLINVKEPDVNYVNYLKGKCGDSEKTRTLKEALLKLVDTKQIKKWTFLHSGLTEAITNVSHHAYPDSGHYKSCDKNWYLTGSFNKSTRRMKIVFYDQGIGIPKSLPASEIFEKVLSYISKLPLKGSDRWQDEVLLRAAVEMDRTSTYDTDRGKGLQDFQVFIDQLGSGSLSIISQKGLYKYTVKNDVSTIKTVNFKRPVYGTLIIWSVVL</sequence>
<dbReference type="EMBL" id="NOIF01000383">
    <property type="protein sequence ID" value="OZS41361.1"/>
    <property type="molecule type" value="Genomic_DNA"/>
</dbReference>
<reference evidence="1 2" key="1">
    <citation type="journal article" date="2016" name="Antonie Van Leeuwenhoek">
        <title>Photobacterium sanguinicancri sp. nov. isolated from marine animals.</title>
        <authorList>
            <person name="Gomez-Gil B."/>
            <person name="Roque A."/>
            <person name="Rotllant G."/>
            <person name="Romalde J.L."/>
            <person name="Doce A."/>
            <person name="Eggermont M."/>
            <person name="Defoirdt T."/>
        </authorList>
    </citation>
    <scope>NUCLEOTIDE SEQUENCE [LARGE SCALE GENOMIC DNA]</scope>
    <source>
        <strain evidence="1 2">CAIM 1827</strain>
    </source>
</reference>
<keyword evidence="2" id="KW-1185">Reference proteome</keyword>
<comment type="caution">
    <text evidence="1">The sequence shown here is derived from an EMBL/GenBank/DDBJ whole genome shotgun (WGS) entry which is preliminary data.</text>
</comment>
<gene>
    <name evidence="1" type="ORF">ASV53_24155</name>
</gene>